<dbReference type="Pfam" id="PF16323">
    <property type="entry name" value="DUF4959"/>
    <property type="match status" value="1"/>
</dbReference>
<evidence type="ECO:0000259" key="1">
    <source>
        <dbReference type="Pfam" id="PF16323"/>
    </source>
</evidence>
<feature type="domain" description="DUF5126" evidence="3">
    <location>
        <begin position="130"/>
        <end position="232"/>
    </location>
</feature>
<organism evidence="4 5">
    <name type="scientific">Chitinophaga agrisoli</name>
    <dbReference type="NCBI Taxonomy" id="2607653"/>
    <lineage>
        <taxon>Bacteria</taxon>
        <taxon>Pseudomonadati</taxon>
        <taxon>Bacteroidota</taxon>
        <taxon>Chitinophagia</taxon>
        <taxon>Chitinophagales</taxon>
        <taxon>Chitinophagaceae</taxon>
        <taxon>Chitinophaga</taxon>
    </lineage>
</organism>
<name>A0A5B2VMR8_9BACT</name>
<dbReference type="EMBL" id="VUOC01000004">
    <property type="protein sequence ID" value="KAA2240295.1"/>
    <property type="molecule type" value="Genomic_DNA"/>
</dbReference>
<dbReference type="InterPro" id="IPR032164">
    <property type="entry name" value="DUF5000"/>
</dbReference>
<dbReference type="InterPro" id="IPR032527">
    <property type="entry name" value="DUF4959"/>
</dbReference>
<dbReference type="RefSeq" id="WP_149841473.1">
    <property type="nucleotide sequence ID" value="NZ_VUOC01000004.1"/>
</dbReference>
<reference evidence="4 5" key="2">
    <citation type="submission" date="2019-09" db="EMBL/GenBank/DDBJ databases">
        <authorList>
            <person name="Jin C."/>
        </authorList>
    </citation>
    <scope>NUCLEOTIDE SEQUENCE [LARGE SCALE GENOMIC DNA]</scope>
    <source>
        <strain evidence="4 5">BN140078</strain>
    </source>
</reference>
<sequence>MNAIYKRYWLLLPAILLLVIQLACKKTDGYNEVISTDKTKPSPVTNIKVTNFSGGAYISYSLPDSKNLLYVQAEYKINDTRSRQSKTSFYSDTIMVSGFAKSQDYEVTLYTVTRADVKSDPVTVKVHPDTPAYLLAKPTVVLTNDFGGVNISVQNKAHADIGVILIAPDKSTRKLEIVNQHYTNQEAISYSLRGYDTIPTQFGVYITDSWDNRSDTVYATIKPLYEVQMDKSKFQPYTLPSDVGTDFQWYLPYLWDNKTGAPGFHTPYGNFLPKWMSFDMGQAARLSRYTIWYRGVEGSAAYLWGAGAPQTWVLWGRADQPVDENMPDTTGLPPVGQPTANGWINMGVFHLPAKPSGLPFPQYTGDDLAYWNGGFNFNFALTVPKVRYLRFECVTNASGTNDFFNIMEISLYGDTR</sequence>
<proteinExistence type="predicted"/>
<evidence type="ECO:0000259" key="3">
    <source>
        <dbReference type="Pfam" id="PF17166"/>
    </source>
</evidence>
<dbReference type="Proteomes" id="UP000324611">
    <property type="component" value="Unassembled WGS sequence"/>
</dbReference>
<evidence type="ECO:0000313" key="4">
    <source>
        <dbReference type="EMBL" id="KAA2240295.1"/>
    </source>
</evidence>
<evidence type="ECO:0000313" key="5">
    <source>
        <dbReference type="Proteomes" id="UP000324611"/>
    </source>
</evidence>
<gene>
    <name evidence="4" type="ORF">F0L74_29470</name>
</gene>
<dbReference type="Gene3D" id="2.60.120.260">
    <property type="entry name" value="Galactose-binding domain-like"/>
    <property type="match status" value="1"/>
</dbReference>
<dbReference type="InterPro" id="IPR033431">
    <property type="entry name" value="DUF5126"/>
</dbReference>
<feature type="domain" description="DUF4959" evidence="1">
    <location>
        <begin position="23"/>
        <end position="128"/>
    </location>
</feature>
<feature type="domain" description="DUF5000" evidence="2">
    <location>
        <begin position="255"/>
        <end position="413"/>
    </location>
</feature>
<keyword evidence="5" id="KW-1185">Reference proteome</keyword>
<evidence type="ECO:0000259" key="2">
    <source>
        <dbReference type="Pfam" id="PF16391"/>
    </source>
</evidence>
<accession>A0A5B2VMR8</accession>
<dbReference type="Pfam" id="PF17166">
    <property type="entry name" value="DUF5126"/>
    <property type="match status" value="1"/>
</dbReference>
<reference evidence="4 5" key="1">
    <citation type="submission" date="2019-09" db="EMBL/GenBank/DDBJ databases">
        <title>Chitinophaga ginsengihumi sp. nov., isolated from soil of ginseng rhizosphere.</title>
        <authorList>
            <person name="Lee J."/>
        </authorList>
    </citation>
    <scope>NUCLEOTIDE SEQUENCE [LARGE SCALE GENOMIC DNA]</scope>
    <source>
        <strain evidence="4 5">BN140078</strain>
    </source>
</reference>
<dbReference type="Pfam" id="PF16391">
    <property type="entry name" value="DUF5000"/>
    <property type="match status" value="1"/>
</dbReference>
<comment type="caution">
    <text evidence="4">The sequence shown here is derived from an EMBL/GenBank/DDBJ whole genome shotgun (WGS) entry which is preliminary data.</text>
</comment>
<protein>
    <submittedName>
        <fullName evidence="4">DUF4959 domain-containing protein</fullName>
    </submittedName>
</protein>
<dbReference type="AlphaFoldDB" id="A0A5B2VMR8"/>